<dbReference type="InterPro" id="IPR024743">
    <property type="entry name" value="Dynein_HC_stalk"/>
</dbReference>
<keyword evidence="23" id="KW-1185">Reference proteome</keyword>
<feature type="domain" description="Dynein heavy chain linker" evidence="16">
    <location>
        <begin position="695"/>
        <end position="1092"/>
    </location>
</feature>
<keyword evidence="8 13" id="KW-0175">Coiled coil</keyword>
<evidence type="ECO:0000259" key="17">
    <source>
        <dbReference type="Pfam" id="PF12774"/>
    </source>
</evidence>
<dbReference type="VEuPathDB" id="TriTrypDB:ADEAN_000685400"/>
<evidence type="ECO:0000256" key="13">
    <source>
        <dbReference type="SAM" id="Coils"/>
    </source>
</evidence>
<keyword evidence="6" id="KW-0067">ATP-binding</keyword>
<evidence type="ECO:0000313" key="23">
    <source>
        <dbReference type="Proteomes" id="UP000515908"/>
    </source>
</evidence>
<dbReference type="Gene3D" id="1.20.920.30">
    <property type="match status" value="1"/>
</dbReference>
<dbReference type="InterPro" id="IPR024317">
    <property type="entry name" value="Dynein_heavy_chain_D4_dom"/>
</dbReference>
<evidence type="ECO:0000256" key="5">
    <source>
        <dbReference type="ARBA" id="ARBA00022741"/>
    </source>
</evidence>
<evidence type="ECO:0000256" key="8">
    <source>
        <dbReference type="ARBA" id="ARBA00023054"/>
    </source>
</evidence>
<dbReference type="Gene3D" id="1.10.472.130">
    <property type="match status" value="1"/>
</dbReference>
<feature type="region of interest" description="Disordered" evidence="14">
    <location>
        <begin position="2796"/>
        <end position="2820"/>
    </location>
</feature>
<evidence type="ECO:0000256" key="3">
    <source>
        <dbReference type="ARBA" id="ARBA00022490"/>
    </source>
</evidence>
<sequence length="2820" mass="316972">MENILSAPLSTVEDAINFFDLVDSARANGKPLPPINHLFFAKVDDGLEFHPYHIRVVQEDRKPDNYYVVTKSNVVHVNRMTSSFENLGSVKIWCKEEKQFERICQLNFFKKYLKSKALCLLLEQYKAKKFSRSRAALSKQLLLSSGIFAKTTSDIVKGAFELEWKKDTNSAKVYSSIASLAIRSDVEQKGHTEGFGSEEFLSVQYLYSSELKKYLAGALVSIASAVVQTAGLIDHEMETLQSVKVPDQNDVVGTVNREIVAESQNNLKKETKRLIVAKENLYNLVRFAHLIQVEGLFRQACRTFFELGKVVSSDSEKMSVWGFRVDCIVVKNTVSLSPNQDQLVGLIKNSLSDAVNLLANIPTSLDSGEIRKKCPFFYECQTTRALLMGDPLLLDYQLTIIDKVKEDFSVVISQLPMYQPFIEATTFLDEWNSTFSTWNRSLSLGETPFGVVSEGQMRNLSSKALALESSVHSLAGQRFGVIVVSCDTVIASLEKKLKGAVKNIREILSALIDSQKRYLLDDVLKIWKERLREPSDDLAEYTKWLEEVYGAEGAYEEFLNGIAESQSLLNLNNELIEETEDATVEKDETDLNALLRDPFLQILTSAKQHHSSKQSQMRDKVLAERTIIINSLAQISKRLDSNFGSLSASDGMAASKKLKQVAANLAELRKEAKTLDEYAQDFEMQPLKWLEFGVCEEDLKKYVELWDVHDESDKLKIQLSSVPAQKLNGTELGDTITTLFQRAFKISKIVPGDAADSVVSFLSEEKAKCALYVELCNPALKEQHFDELFERIDAKPIPAATRTLDALNAAGVFSGNEEIVTDIVSNAVGIFEIEQTIDKIEKYWETRELSAVPYSGRANTYVIDGVDELMEELEEQQVTIQTCQASKFVSEMKEQVEQWETKLITIRDVLMEWVSVQKSWMYLEFIFSSDDIKRQLPDESLLFTSADRFFTNLMKRSFSDKIAAPICLEEDMLKKLQKCTYQLDCIQKKLDEYLETKRVAFPRFYFLSNDELLSILSDSRNPLAVQPHLQKCFDNIKELVFLDTKTVSAMKSSEGEVVVFTNPVKILGNVENWLNDVERAMRETLFNKMTHCVAEYTHEKRVEWFFQHAAQCIAAVDQIVWTGDVEETITKAKDNQGAWPEYTKWFENQLLETVALVKNNLSSLERQVVSNLIVADVHCRDINTKLSSAKCVSVSDFEWLQQLRYYWATPAGSGTKDCVIHHGAATLAYGYEYLGNQPRLVITPLTERAFLTCTAALSMQKGAAPQGPAGTGKTESVKDLGKALARQVVVFNCSDGLNYKMMSQMFAGLAQGGAWACFDEFNRIELEVLSVIAQQMLDITTAIAQQLTSMTFEGHRIKLHPNFGVFITMNPGYAGRTELPDNLKALFRPICMMIPNYALIAEIMFYSEGYIKAGVLAEKMIRLYSLASQQLSKQDHYDFGMRAVKAILVVAGRLKRANPDQDEEQLLVRAICDANLPKFLTDDNYLFLALLGDFFPGVSRGEEGGEEDTNIVSVLEKNVGHTLESEGLQPTDGMKAKTVQLFDTLLTRHGLMLVGHTMTGKSTVRDSLATTLTHLSTVREKYEPHFDARTLSFFVETSSIVLNPKSISMTDLYGDVNTLTREWQDGVFSSIIRDLVKTIAASESYNKRHWIVFDGPVDAIWIENLNTVLDDNKMLCLVNGERIRIPEPITIMFEVQDLRVASPATVSRCGMVYVDKEALDGGWRPLLLTLSSRLQTIFAPHWKHDRLMELCDLVVPSLLRCVRTDGKEYIPSVDGQLVSSVFYILKASLLNLKAQMEAEKSPTSRRESRRRSSLPVRTQALLLGDQLFDAMFIQACTWGLGGNLADGFRDVFGKAFLSLIREHNLYFPGEAESQGLSVFDYCVDTVTADWQRWSDLVPAFQYNASASFFDIVVPTEHTVVLSFLLSSATTVEHHALFNGLTGTAKSSTVNNFLLSNLKTESAESAYVSFSYTLSAQTSSKSLQDTIEGKMTKRRGDKELGPQPGKKLMIAVIDDCNVPQLEEYGAAPPIELLRQLISQGGFYDRKKLFFKEVIQTMLIACCGEPGGGKNQMTPRFTSQLLLFCVPQLSAASMKTIYETILDNFFDSRSFSSEVSNLSGPVVDSTLEAYRRIAVECLPTPEKTHCTFNLRDVSKVFQGILQVKPSHCETPEQLINLWSHEASRVFHDRLIDDTDRGWWWRCCTEILQKHFTTVDQSKLTEASLREVIYGNWGSQQDRNYRQIESGPSTQSIITQYLADYNMQSTVPMNLVFFTEAINHLSRICRIISQPRGHALLVGVGGSGRSSLCRLAAFMSNMDVQTVQIIRGYNIESFRDEVRKALLDSGARGKEVVFVLSDPQIISEEMLEDVNNVLNIGEVPGMMRLEEMEVVMRLCRDACIQSGKPDTRSSVYQFFVGRCRERFHMVLCMSPMSGSFRERLRTFPALVNCTTIDWYSAWPQPALLTVAQHILSADSEGEGKGEPDLTAALSELMSFVHQSVQNISEELYVKQHRRNHTTPTSYLAALSLFHAMRSDRQKSLSGSARRYRDGLQKLENVNQTIGTLKKEIGDMQPVLSSALQEAEQQRQTVLQETAEADVLRQDCAKEEASAKALMEDAQTIRKACEEGLAEAMPALEEAERSLQTLSAKDIQEIKTFTTPPSNVEKTMNAVLILLKEKEGWASAKSCLSKMDFLNRLTGYPRDEISSAVIKKLASYINDPDFIPEVIEKTSLPCRSMCMWVHAMYKYYFVAKEVAPKRAQLEEAEKQLEEARTLLAEKQKSLQEVLDRIALLEAAAKEAKGEGGHTDAANRHGEGTTGAGGSTD</sequence>
<dbReference type="Pfam" id="PF17857">
    <property type="entry name" value="AAA_lid_1"/>
    <property type="match status" value="1"/>
</dbReference>
<keyword evidence="4" id="KW-0493">Microtubule</keyword>
<evidence type="ECO:0000313" key="22">
    <source>
        <dbReference type="EMBL" id="CAD2219349.1"/>
    </source>
</evidence>
<feature type="domain" description="Dynein heavy chain hydrolytic ATP-binding dynein motor region" evidence="17">
    <location>
        <begin position="1229"/>
        <end position="1562"/>
    </location>
</feature>
<evidence type="ECO:0000259" key="19">
    <source>
        <dbReference type="Pfam" id="PF12780"/>
    </source>
</evidence>
<dbReference type="Gene3D" id="3.40.50.300">
    <property type="entry name" value="P-loop containing nucleotide triphosphate hydrolases"/>
    <property type="match status" value="3"/>
</dbReference>
<feature type="domain" description="Dynein heavy chain coiled coil stalk" evidence="18">
    <location>
        <begin position="2543"/>
        <end position="2795"/>
    </location>
</feature>
<dbReference type="Gene3D" id="3.20.180.20">
    <property type="entry name" value="Dynein heavy chain, N-terminal domain 2"/>
    <property type="match status" value="1"/>
</dbReference>
<feature type="compositionally biased region" description="Gly residues" evidence="14">
    <location>
        <begin position="2811"/>
        <end position="2820"/>
    </location>
</feature>
<dbReference type="FunFam" id="1.10.8.710:FF:000001">
    <property type="entry name" value="Dynein axonemal heavy chain 2"/>
    <property type="match status" value="1"/>
</dbReference>
<dbReference type="InterPro" id="IPR026983">
    <property type="entry name" value="DHC"/>
</dbReference>
<dbReference type="Proteomes" id="UP000515908">
    <property type="component" value="Chromosome 13"/>
</dbReference>
<dbReference type="Pfam" id="PF12780">
    <property type="entry name" value="AAA_8"/>
    <property type="match status" value="1"/>
</dbReference>
<evidence type="ECO:0000256" key="14">
    <source>
        <dbReference type="SAM" id="MobiDB-lite"/>
    </source>
</evidence>
<dbReference type="InterPro" id="IPR043157">
    <property type="entry name" value="Dynein_AAA1S"/>
</dbReference>
<evidence type="ECO:0000256" key="1">
    <source>
        <dbReference type="ARBA" id="ARBA00004430"/>
    </source>
</evidence>
<dbReference type="Gene3D" id="1.20.920.20">
    <property type="match status" value="1"/>
</dbReference>
<dbReference type="InterPro" id="IPR041589">
    <property type="entry name" value="DNAH3_AAA_lid_1"/>
</dbReference>
<dbReference type="GO" id="GO:0005874">
    <property type="term" value="C:microtubule"/>
    <property type="evidence" value="ECO:0007669"/>
    <property type="project" value="UniProtKB-KW"/>
</dbReference>
<keyword evidence="9" id="KW-0969">Cilium</keyword>
<dbReference type="Gene3D" id="1.10.8.710">
    <property type="match status" value="1"/>
</dbReference>
<dbReference type="Pfam" id="PF12775">
    <property type="entry name" value="AAA_7"/>
    <property type="match status" value="1"/>
</dbReference>
<evidence type="ECO:0000256" key="11">
    <source>
        <dbReference type="ARBA" id="ARBA00023212"/>
    </source>
</evidence>
<evidence type="ECO:0000259" key="16">
    <source>
        <dbReference type="Pfam" id="PF08393"/>
    </source>
</evidence>
<feature type="domain" description="Dynein heavy chain AAA 5 extension" evidence="20">
    <location>
        <begin position="1748"/>
        <end position="1895"/>
    </location>
</feature>
<dbReference type="GO" id="GO:0016887">
    <property type="term" value="F:ATP hydrolysis activity"/>
    <property type="evidence" value="ECO:0007669"/>
    <property type="project" value="InterPro"/>
</dbReference>
<gene>
    <name evidence="22" type="ORF">ADEAN_000685400</name>
</gene>
<evidence type="ECO:0000256" key="9">
    <source>
        <dbReference type="ARBA" id="ARBA00023069"/>
    </source>
</evidence>
<keyword evidence="12" id="KW-0966">Cell projection</keyword>
<feature type="coiled-coil region" evidence="13">
    <location>
        <begin position="658"/>
        <end position="685"/>
    </location>
</feature>
<dbReference type="InterPro" id="IPR042222">
    <property type="entry name" value="Dynein_2_N"/>
</dbReference>
<evidence type="ECO:0000259" key="15">
    <source>
        <dbReference type="Pfam" id="PF07728"/>
    </source>
</evidence>
<proteinExistence type="inferred from homology"/>
<dbReference type="GO" id="GO:0005930">
    <property type="term" value="C:axoneme"/>
    <property type="evidence" value="ECO:0007669"/>
    <property type="project" value="UniProtKB-SubCell"/>
</dbReference>
<evidence type="ECO:0000256" key="4">
    <source>
        <dbReference type="ARBA" id="ARBA00022701"/>
    </source>
</evidence>
<dbReference type="Gene3D" id="1.20.58.1120">
    <property type="match status" value="1"/>
</dbReference>
<dbReference type="FunFam" id="1.20.140.100:FF:000001">
    <property type="entry name" value="dynein heavy chain 17, axonemal"/>
    <property type="match status" value="1"/>
</dbReference>
<dbReference type="Pfam" id="PF12777">
    <property type="entry name" value="MT"/>
    <property type="match status" value="1"/>
</dbReference>
<dbReference type="GO" id="GO:0030286">
    <property type="term" value="C:dynein complex"/>
    <property type="evidence" value="ECO:0007669"/>
    <property type="project" value="UniProtKB-KW"/>
</dbReference>
<dbReference type="Gene3D" id="1.20.140.100">
    <property type="entry name" value="Dynein heavy chain, N-terminal domain 2"/>
    <property type="match status" value="1"/>
</dbReference>
<evidence type="ECO:0000256" key="2">
    <source>
        <dbReference type="ARBA" id="ARBA00008887"/>
    </source>
</evidence>
<evidence type="ECO:0000259" key="18">
    <source>
        <dbReference type="Pfam" id="PF12777"/>
    </source>
</evidence>
<protein>
    <submittedName>
        <fullName evidence="22">Uncharacterized protein</fullName>
    </submittedName>
</protein>
<dbReference type="Pfam" id="PF17852">
    <property type="entry name" value="Dynein_AAA_lid"/>
    <property type="match status" value="1"/>
</dbReference>
<dbReference type="EMBL" id="LR877157">
    <property type="protein sequence ID" value="CAD2219349.1"/>
    <property type="molecule type" value="Genomic_DNA"/>
</dbReference>
<dbReference type="InterPro" id="IPR011704">
    <property type="entry name" value="ATPase_dyneun-rel_AAA"/>
</dbReference>
<keyword evidence="5" id="KW-0547">Nucleotide-binding</keyword>
<keyword evidence="3" id="KW-0963">Cytoplasm</keyword>
<dbReference type="Pfam" id="PF07728">
    <property type="entry name" value="AAA_5"/>
    <property type="match status" value="1"/>
</dbReference>
<dbReference type="GO" id="GO:0051959">
    <property type="term" value="F:dynein light intermediate chain binding"/>
    <property type="evidence" value="ECO:0007669"/>
    <property type="project" value="InterPro"/>
</dbReference>
<feature type="compositionally biased region" description="Basic and acidic residues" evidence="14">
    <location>
        <begin position="2796"/>
        <end position="2810"/>
    </location>
</feature>
<dbReference type="GO" id="GO:0007018">
    <property type="term" value="P:microtubule-based movement"/>
    <property type="evidence" value="ECO:0007669"/>
    <property type="project" value="InterPro"/>
</dbReference>
<feature type="domain" description="Dynein heavy chain 3 AAA+ lid" evidence="21">
    <location>
        <begin position="2121"/>
        <end position="2214"/>
    </location>
</feature>
<dbReference type="Pfam" id="PF08393">
    <property type="entry name" value="DHC_N2"/>
    <property type="match status" value="1"/>
</dbReference>
<keyword evidence="7" id="KW-0243">Dynein</keyword>
<dbReference type="InterPro" id="IPR035699">
    <property type="entry name" value="AAA_6"/>
</dbReference>
<evidence type="ECO:0000256" key="7">
    <source>
        <dbReference type="ARBA" id="ARBA00023017"/>
    </source>
</evidence>
<dbReference type="Gene3D" id="1.10.287.2620">
    <property type="match status" value="1"/>
</dbReference>
<feature type="domain" description="ATPase dynein-related AAA" evidence="15">
    <location>
        <begin position="1595"/>
        <end position="1709"/>
    </location>
</feature>
<dbReference type="FunFam" id="1.20.920.30:FF:000002">
    <property type="entry name" value="Dynein axonemal heavy chain 3"/>
    <property type="match status" value="1"/>
</dbReference>
<evidence type="ECO:0000256" key="10">
    <source>
        <dbReference type="ARBA" id="ARBA00023175"/>
    </source>
</evidence>
<comment type="similarity">
    <text evidence="2">Belongs to the dynein heavy chain family.</text>
</comment>
<dbReference type="InterPro" id="IPR013602">
    <property type="entry name" value="Dynein_heavy_linker"/>
</dbReference>
<dbReference type="InterPro" id="IPR027417">
    <property type="entry name" value="P-loop_NTPase"/>
</dbReference>
<evidence type="ECO:0000256" key="6">
    <source>
        <dbReference type="ARBA" id="ARBA00022840"/>
    </source>
</evidence>
<dbReference type="GO" id="GO:0005524">
    <property type="term" value="F:ATP binding"/>
    <property type="evidence" value="ECO:0007669"/>
    <property type="project" value="UniProtKB-KW"/>
</dbReference>
<evidence type="ECO:0000259" key="20">
    <source>
        <dbReference type="Pfam" id="PF17852"/>
    </source>
</evidence>
<dbReference type="FunFam" id="3.40.50.300:FF:002141">
    <property type="entry name" value="Dynein heavy chain"/>
    <property type="match status" value="1"/>
</dbReference>
<dbReference type="FunFam" id="3.40.50.300:FF:000063">
    <property type="entry name" value="dynein heavy chain 6, axonemal"/>
    <property type="match status" value="1"/>
</dbReference>
<evidence type="ECO:0000259" key="21">
    <source>
        <dbReference type="Pfam" id="PF17857"/>
    </source>
</evidence>
<name>A0A7G2CIV0_9TRYP</name>
<dbReference type="FunFam" id="3.20.180.20:FF:000003">
    <property type="entry name" value="Dynein heavy chain 12, axonemal"/>
    <property type="match status" value="1"/>
</dbReference>
<dbReference type="InterPro" id="IPR041466">
    <property type="entry name" value="Dynein_AAA5_ext"/>
</dbReference>
<dbReference type="PANTHER" id="PTHR45703:SF36">
    <property type="entry name" value="DYNEIN HEAVY CHAIN, CYTOPLASMIC"/>
    <property type="match status" value="1"/>
</dbReference>
<evidence type="ECO:0000256" key="12">
    <source>
        <dbReference type="ARBA" id="ARBA00023273"/>
    </source>
</evidence>
<dbReference type="FunFam" id="1.20.58.1120:FF:000007">
    <property type="entry name" value="Dynein heavy chain 4"/>
    <property type="match status" value="1"/>
</dbReference>
<accession>A0A7G2CIV0</accession>
<reference evidence="22 23" key="1">
    <citation type="submission" date="2020-08" db="EMBL/GenBank/DDBJ databases">
        <authorList>
            <person name="Newling K."/>
            <person name="Davey J."/>
            <person name="Forrester S."/>
        </authorList>
    </citation>
    <scope>NUCLEOTIDE SEQUENCE [LARGE SCALE GENOMIC DNA]</scope>
    <source>
        <strain evidence="23">Crithidia deanei Carvalho (ATCC PRA-265)</strain>
    </source>
</reference>
<dbReference type="InterPro" id="IPR042228">
    <property type="entry name" value="Dynein_linker_3"/>
</dbReference>
<keyword evidence="10" id="KW-0505">Motor protein</keyword>
<dbReference type="SUPFAM" id="SSF52540">
    <property type="entry name" value="P-loop containing nucleoside triphosphate hydrolases"/>
    <property type="match status" value="4"/>
</dbReference>
<dbReference type="Pfam" id="PF12774">
    <property type="entry name" value="AAA_6"/>
    <property type="match status" value="1"/>
</dbReference>
<dbReference type="PANTHER" id="PTHR45703">
    <property type="entry name" value="DYNEIN HEAVY CHAIN"/>
    <property type="match status" value="1"/>
</dbReference>
<keyword evidence="11" id="KW-0206">Cytoskeleton</keyword>
<comment type="subcellular location">
    <subcellularLocation>
        <location evidence="1">Cytoplasm</location>
        <location evidence="1">Cytoskeleton</location>
        <location evidence="1">Cilium axoneme</location>
    </subcellularLocation>
</comment>
<feature type="domain" description="Dynein heavy chain AAA module D4" evidence="19">
    <location>
        <begin position="2266"/>
        <end position="2528"/>
    </location>
</feature>
<organism evidence="22 23">
    <name type="scientific">Angomonas deanei</name>
    <dbReference type="NCBI Taxonomy" id="59799"/>
    <lineage>
        <taxon>Eukaryota</taxon>
        <taxon>Discoba</taxon>
        <taxon>Euglenozoa</taxon>
        <taxon>Kinetoplastea</taxon>
        <taxon>Metakinetoplastina</taxon>
        <taxon>Trypanosomatida</taxon>
        <taxon>Trypanosomatidae</taxon>
        <taxon>Strigomonadinae</taxon>
        <taxon>Angomonas</taxon>
    </lineage>
</organism>
<dbReference type="GO" id="GO:0045505">
    <property type="term" value="F:dynein intermediate chain binding"/>
    <property type="evidence" value="ECO:0007669"/>
    <property type="project" value="InterPro"/>
</dbReference>